<dbReference type="Gene3D" id="3.90.550.10">
    <property type="entry name" value="Spore Coat Polysaccharide Biosynthesis Protein SpsA, Chain A"/>
    <property type="match status" value="1"/>
</dbReference>
<feature type="domain" description="Nucleotidyl transferase" evidence="1">
    <location>
        <begin position="1"/>
        <end position="34"/>
    </location>
</feature>
<sequence length="35" mass="3827">MAGGIGSRFWPMSTSKMPKQFLDVLGNGETLLQQT</sequence>
<dbReference type="EMBL" id="UINC01121416">
    <property type="protein sequence ID" value="SVC96564.1"/>
    <property type="molecule type" value="Genomic_DNA"/>
</dbReference>
<dbReference type="Pfam" id="PF00483">
    <property type="entry name" value="NTP_transferase"/>
    <property type="match status" value="1"/>
</dbReference>
<dbReference type="GO" id="GO:0004475">
    <property type="term" value="F:mannose-1-phosphate guanylyltransferase (GTP) activity"/>
    <property type="evidence" value="ECO:0007669"/>
    <property type="project" value="TreeGrafter"/>
</dbReference>
<feature type="non-terminal residue" evidence="2">
    <location>
        <position position="35"/>
    </location>
</feature>
<evidence type="ECO:0000313" key="2">
    <source>
        <dbReference type="EMBL" id="SVC96564.1"/>
    </source>
</evidence>
<reference evidence="2" key="1">
    <citation type="submission" date="2018-05" db="EMBL/GenBank/DDBJ databases">
        <authorList>
            <person name="Lanie J.A."/>
            <person name="Ng W.-L."/>
            <person name="Kazmierczak K.M."/>
            <person name="Andrzejewski T.M."/>
            <person name="Davidsen T.M."/>
            <person name="Wayne K.J."/>
            <person name="Tettelin H."/>
            <person name="Glass J.I."/>
            <person name="Rusch D."/>
            <person name="Podicherti R."/>
            <person name="Tsui H.-C.T."/>
            <person name="Winkler M.E."/>
        </authorList>
    </citation>
    <scope>NUCLEOTIDE SEQUENCE</scope>
</reference>
<gene>
    <name evidence="2" type="ORF">METZ01_LOCUS349418</name>
</gene>
<dbReference type="InterPro" id="IPR005835">
    <property type="entry name" value="NTP_transferase_dom"/>
</dbReference>
<dbReference type="PANTHER" id="PTHR46390:SF1">
    <property type="entry name" value="MANNOSE-1-PHOSPHATE GUANYLYLTRANSFERASE"/>
    <property type="match status" value="1"/>
</dbReference>
<protein>
    <recommendedName>
        <fullName evidence="1">Nucleotidyl transferase domain-containing protein</fullName>
    </recommendedName>
</protein>
<dbReference type="SUPFAM" id="SSF53448">
    <property type="entry name" value="Nucleotide-diphospho-sugar transferases"/>
    <property type="match status" value="1"/>
</dbReference>
<organism evidence="2">
    <name type="scientific">marine metagenome</name>
    <dbReference type="NCBI Taxonomy" id="408172"/>
    <lineage>
        <taxon>unclassified sequences</taxon>
        <taxon>metagenomes</taxon>
        <taxon>ecological metagenomes</taxon>
    </lineage>
</organism>
<proteinExistence type="predicted"/>
<dbReference type="AlphaFoldDB" id="A0A382RFS5"/>
<accession>A0A382RFS5</accession>
<dbReference type="InterPro" id="IPR051161">
    <property type="entry name" value="Mannose-6P_isomerase_type2"/>
</dbReference>
<name>A0A382RFS5_9ZZZZ</name>
<evidence type="ECO:0000259" key="1">
    <source>
        <dbReference type="Pfam" id="PF00483"/>
    </source>
</evidence>
<dbReference type="InterPro" id="IPR029044">
    <property type="entry name" value="Nucleotide-diphossugar_trans"/>
</dbReference>
<dbReference type="GO" id="GO:0009298">
    <property type="term" value="P:GDP-mannose biosynthetic process"/>
    <property type="evidence" value="ECO:0007669"/>
    <property type="project" value="TreeGrafter"/>
</dbReference>
<dbReference type="PANTHER" id="PTHR46390">
    <property type="entry name" value="MANNOSE-1-PHOSPHATE GUANYLYLTRANSFERASE"/>
    <property type="match status" value="1"/>
</dbReference>